<evidence type="ECO:0000259" key="3">
    <source>
        <dbReference type="Pfam" id="PF17747"/>
    </source>
</evidence>
<feature type="compositionally biased region" description="Acidic residues" evidence="1">
    <location>
        <begin position="350"/>
        <end position="375"/>
    </location>
</feature>
<name>A0A1B2JBR5_PICPA</name>
<gene>
    <name evidence="5" type="primary">VID27</name>
    <name evidence="5" type="ORF">ATY40_BA7501892</name>
</gene>
<dbReference type="Proteomes" id="UP000094565">
    <property type="component" value="Chromosome 2"/>
</dbReference>
<dbReference type="GO" id="GO:0005634">
    <property type="term" value="C:nucleus"/>
    <property type="evidence" value="ECO:0007669"/>
    <property type="project" value="TreeGrafter"/>
</dbReference>
<sequence length="767" mass="87640">MNIIKKFFGSSPRDELIMIPLGKLFLVRSIQSPKGESECLYNDVVASIRRTSLLHNYQLVLSKAYEEGNDLSDDEELTGNEYSELEDVNNEEWSFLIDQNLQFDKLYEDNSRQITWNDLNGDPGDKFHFICDESVDEALVDQFMQTLYKCQYERKYKKDSSTVSQDSLKEFIVEHETAFESNDAKDISGNQDKDEDDEEEFHDVIDDDEEFFNSQILKGNELYTTTGDLRLYDPNDSVFKLKAADVVVRIVSPKAFTYYLNVKNTGLLIKIDPDLNPVFNFEHTSFIFSDLSSSTPASWLVKFRSYDELSQFQSQLMKYLWETLNQSEWLPKQNADKDYMIEAFQAMDIDSSEEDAQDEEKDEADEEYESEEESDTDKAGTSIRRREVKGFSDDDQDYNDYDPSLKMQPKRANLHNINKELKVGFKNDRSYVSRGDKLGVFKTTDDGLQFYTAIENLKTVKGKQLAPQKMMLHEGDRAMIIQDPTKQDTLYKMDLEYGKVVEEWRGREDLDLEDFGPTTKYAEISGEPTFLGVSEESMFKLDPRLSGDKLVKSEFNVYRKNPKFTALATTENGHVAVGSATGEIRLYNRVGINAKTQLPGLGEPIIGIDLSNDGRWILATCKTYLLLVDTKVKGDNSGSYYTKSFGKDNKPHPKILQLAPEHVAFIKMQTGTGLSFTKAHFNNGLDSKAQTIVSSTGPYLVSWSLRKLQKGDSHPYLIKKYDSKVIADNFKFGTDKDIILATTDDVTMVNKRSFKKPTKDNIVSTAF</sequence>
<dbReference type="Pfam" id="PF17748">
    <property type="entry name" value="VID27_N"/>
    <property type="match status" value="1"/>
</dbReference>
<proteinExistence type="predicted"/>
<accession>A0A1B2JBR5</accession>
<evidence type="ECO:0000313" key="6">
    <source>
        <dbReference type="Proteomes" id="UP000094565"/>
    </source>
</evidence>
<dbReference type="AlphaFoldDB" id="A0A1B2JBR5"/>
<feature type="region of interest" description="Disordered" evidence="1">
    <location>
        <begin position="350"/>
        <end position="406"/>
    </location>
</feature>
<dbReference type="InterPro" id="IPR040768">
    <property type="entry name" value="Vid27_PH"/>
</dbReference>
<dbReference type="OrthoDB" id="10251113at2759"/>
<dbReference type="SUPFAM" id="SSF50969">
    <property type="entry name" value="YVTN repeat-like/Quinoprotein amine dehydrogenase"/>
    <property type="match status" value="1"/>
</dbReference>
<evidence type="ECO:0000256" key="1">
    <source>
        <dbReference type="SAM" id="MobiDB-lite"/>
    </source>
</evidence>
<evidence type="ECO:0000259" key="4">
    <source>
        <dbReference type="Pfam" id="PF17748"/>
    </source>
</evidence>
<evidence type="ECO:0000313" key="5">
    <source>
        <dbReference type="EMBL" id="ANZ75476.1"/>
    </source>
</evidence>
<dbReference type="PANTHER" id="PTHR31913:SF0">
    <property type="entry name" value="VACUOLAR IMPORT AND DEGRADATION PROTEIN 27"/>
    <property type="match status" value="1"/>
</dbReference>
<reference evidence="5 6" key="1">
    <citation type="submission" date="2016-02" db="EMBL/GenBank/DDBJ databases">
        <title>Comparative genomic and transcriptomic foundation for Pichia pastoris.</title>
        <authorList>
            <person name="Love K.R."/>
            <person name="Shah K.A."/>
            <person name="Whittaker C.A."/>
            <person name="Wu J."/>
            <person name="Bartlett M.C."/>
            <person name="Ma D."/>
            <person name="Leeson R.L."/>
            <person name="Priest M."/>
            <person name="Young S.K."/>
            <person name="Love J.C."/>
        </authorList>
    </citation>
    <scope>NUCLEOTIDE SEQUENCE [LARGE SCALE GENOMIC DNA]</scope>
    <source>
        <strain evidence="5 6">ATCC 28485</strain>
    </source>
</reference>
<dbReference type="InterPro" id="IPR013863">
    <property type="entry name" value="VID27_C"/>
</dbReference>
<protein>
    <submittedName>
        <fullName evidence="5">BA75_01892T0</fullName>
    </submittedName>
</protein>
<feature type="domain" description="Vacuolar import/degradation Vid27 C-terminal" evidence="2">
    <location>
        <begin position="417"/>
        <end position="764"/>
    </location>
</feature>
<organism evidence="5 6">
    <name type="scientific">Komagataella pastoris</name>
    <name type="common">Yeast</name>
    <name type="synonym">Pichia pastoris</name>
    <dbReference type="NCBI Taxonomy" id="4922"/>
    <lineage>
        <taxon>Eukaryota</taxon>
        <taxon>Fungi</taxon>
        <taxon>Dikarya</taxon>
        <taxon>Ascomycota</taxon>
        <taxon>Saccharomycotina</taxon>
        <taxon>Pichiomycetes</taxon>
        <taxon>Pichiales</taxon>
        <taxon>Pichiaceae</taxon>
        <taxon>Komagataella</taxon>
    </lineage>
</organism>
<dbReference type="InterPro" id="IPR040458">
    <property type="entry name" value="Vid27"/>
</dbReference>
<dbReference type="Pfam" id="PF17747">
    <property type="entry name" value="VID27_PH"/>
    <property type="match status" value="1"/>
</dbReference>
<evidence type="ECO:0000259" key="2">
    <source>
        <dbReference type="Pfam" id="PF08553"/>
    </source>
</evidence>
<feature type="domain" description="Vid27 N-terminal" evidence="4">
    <location>
        <begin position="1"/>
        <end position="171"/>
    </location>
</feature>
<keyword evidence="6" id="KW-1185">Reference proteome</keyword>
<dbReference type="InterPro" id="IPR011044">
    <property type="entry name" value="Quino_amine_DH_bsu"/>
</dbReference>
<dbReference type="EMBL" id="CP014585">
    <property type="protein sequence ID" value="ANZ75476.1"/>
    <property type="molecule type" value="Genomic_DNA"/>
</dbReference>
<dbReference type="GO" id="GO:0005737">
    <property type="term" value="C:cytoplasm"/>
    <property type="evidence" value="ECO:0007669"/>
    <property type="project" value="TreeGrafter"/>
</dbReference>
<dbReference type="PANTHER" id="PTHR31913">
    <property type="entry name" value="VACUOLAR IMPORT AND DEGRADATION PROTEIN 27"/>
    <property type="match status" value="1"/>
</dbReference>
<dbReference type="InterPro" id="IPR040979">
    <property type="entry name" value="Vid27_N"/>
</dbReference>
<feature type="domain" description="Vid27 PH-like" evidence="3">
    <location>
        <begin position="222"/>
        <end position="323"/>
    </location>
</feature>
<dbReference type="Pfam" id="PF08553">
    <property type="entry name" value="VID27"/>
    <property type="match status" value="1"/>
</dbReference>